<sequence length="718" mass="82342">MAKAALPWSVKRTNNCRERKMITTNKIKNTYHMTSKIFSIAIIFVSLLCFSCSETDMDNELNPSTPPSTHASTTYDVDIEAQTNAPERQHASAKPFDMSFKVSEENIGGKTVLYPKLNITKEVIPSLVVLYDKRNNRKEIVEANWKVVKKGTDVRLILEKLSLQSNIADGEWYLMSMIGGGERKDDNLEVNTETAINVVEKNQEFTTSCPFATTWRRIVKNSNQIKLENKNKKMVFKPQGVFLMVWVENRTTLDTRLRREITMESNAFCASGAYKFNINKDQIKQIKEDADLAASYWEPNSANIIQGLSPVYEKYNAKQYATTIKLNYQDGKDDGTLRQGKGDLNNYIYFNSYKKPATGVTAAKNTKTTRGFLVCLMPVNYKKTSNYGSIVGETLFYGKVDVTTPNRKNFTYDTKIYGDKDKSDPNTWCPYMGNRYLLGSFSNKLEKGTYKELEKGTCYKMMLRIVRPMLPIERLWAHWQGSKMGRRNYNDAEGIAEGTKKEKSYPTLDSKLYRLPKYSEFVPIFNNPKQQLDNGKGLGGVPPFDAGEGYGNSIVMGSHLNFVDINGKQNKLDNWFCSVKGSNVLYGIMYMKPVDHRDKFATNNYKVAVRMTFPKAKAGTATVDVYYLGPNYNISRENAGYYFAHEDFWKRLDAKDFIQRKFQLGNYWISDKNITHKYEPKYLNVDFTLDGISQKDDKKNRVKTGKSYFLPWLKNPAW</sequence>
<comment type="caution">
    <text evidence="1">The sequence shown here is derived from an EMBL/GenBank/DDBJ whole genome shotgun (WGS) entry which is preliminary data.</text>
</comment>
<evidence type="ECO:0000313" key="2">
    <source>
        <dbReference type="Proteomes" id="UP000004001"/>
    </source>
</evidence>
<dbReference type="Proteomes" id="UP000004001">
    <property type="component" value="Unassembled WGS sequence"/>
</dbReference>
<protein>
    <submittedName>
        <fullName evidence="1">Uncharacterized protein</fullName>
    </submittedName>
</protein>
<accession>D1VY42</accession>
<reference evidence="1 2" key="1">
    <citation type="submission" date="2009-12" db="EMBL/GenBank/DDBJ databases">
        <title>Genome Sequence of Prevotella timonensis CRIS 5C-B1.</title>
        <authorList>
            <person name="Durkin A.S."/>
            <person name="Madupu R."/>
            <person name="Torralba M."/>
            <person name="Methe B."/>
            <person name="Sutton G."/>
            <person name="Strausberg R.L."/>
            <person name="Nelson K.E."/>
        </authorList>
    </citation>
    <scope>NUCLEOTIDE SEQUENCE [LARGE SCALE GENOMIC DNA]</scope>
    <source>
        <strain evidence="1 2">CRIS 5C-B1</strain>
    </source>
</reference>
<proteinExistence type="predicted"/>
<keyword evidence="2" id="KW-1185">Reference proteome</keyword>
<dbReference type="AlphaFoldDB" id="D1VY42"/>
<organism evidence="1 2">
    <name type="scientific">Hoylesella timonensis CRIS 5C-B1</name>
    <dbReference type="NCBI Taxonomy" id="679189"/>
    <lineage>
        <taxon>Bacteria</taxon>
        <taxon>Pseudomonadati</taxon>
        <taxon>Bacteroidota</taxon>
        <taxon>Bacteroidia</taxon>
        <taxon>Bacteroidales</taxon>
        <taxon>Prevotellaceae</taxon>
        <taxon>Hoylesella</taxon>
    </lineage>
</organism>
<dbReference type="EMBL" id="ADEF01000016">
    <property type="protein sequence ID" value="EFA97964.1"/>
    <property type="molecule type" value="Genomic_DNA"/>
</dbReference>
<name>D1VY42_9BACT</name>
<gene>
    <name evidence="1" type="ORF">HMPREF9019_0669</name>
</gene>
<evidence type="ECO:0000313" key="1">
    <source>
        <dbReference type="EMBL" id="EFA97964.1"/>
    </source>
</evidence>